<feature type="transmembrane region" description="Helical" evidence="1">
    <location>
        <begin position="141"/>
        <end position="165"/>
    </location>
</feature>
<dbReference type="InterPro" id="IPR009724">
    <property type="entry name" value="TMEM70"/>
</dbReference>
<keyword evidence="1" id="KW-0812">Transmembrane</keyword>
<dbReference type="GO" id="GO:0033615">
    <property type="term" value="P:mitochondrial proton-transporting ATP synthase complex assembly"/>
    <property type="evidence" value="ECO:0007669"/>
    <property type="project" value="TreeGrafter"/>
</dbReference>
<dbReference type="PANTHER" id="PTHR13281">
    <property type="entry name" value="TRANSMEMBRANE PROTEIN 70, MITOCHONDRIAL"/>
    <property type="match status" value="1"/>
</dbReference>
<accession>A0A3F2S284</accession>
<dbReference type="InterPro" id="IPR045325">
    <property type="entry name" value="TMEM70/TMEM186/TMEM223"/>
</dbReference>
<proteinExistence type="predicted"/>
<dbReference type="OrthoDB" id="156886at2759"/>
<protein>
    <recommendedName>
        <fullName evidence="6">Transmembrane protein 70</fullName>
    </recommendedName>
</protein>
<dbReference type="EMBL" id="MBAD02001548">
    <property type="protein sequence ID" value="RLN53694.1"/>
    <property type="molecule type" value="Genomic_DNA"/>
</dbReference>
<dbReference type="Pfam" id="PF06979">
    <property type="entry name" value="TMEM70"/>
    <property type="match status" value="1"/>
</dbReference>
<dbReference type="AlphaFoldDB" id="A0A3F2S284"/>
<evidence type="ECO:0000313" key="4">
    <source>
        <dbReference type="Proteomes" id="UP000277300"/>
    </source>
</evidence>
<keyword evidence="1" id="KW-1133">Transmembrane helix</keyword>
<organism evidence="3 4">
    <name type="scientific">Phytophthora kernoviae</name>
    <dbReference type="NCBI Taxonomy" id="325452"/>
    <lineage>
        <taxon>Eukaryota</taxon>
        <taxon>Sar</taxon>
        <taxon>Stramenopiles</taxon>
        <taxon>Oomycota</taxon>
        <taxon>Peronosporomycetes</taxon>
        <taxon>Peronosporales</taxon>
        <taxon>Peronosporaceae</taxon>
        <taxon>Phytophthora</taxon>
    </lineage>
</organism>
<name>A0A3F2S284_9STRA</name>
<dbReference type="GO" id="GO:0031966">
    <property type="term" value="C:mitochondrial membrane"/>
    <property type="evidence" value="ECO:0007669"/>
    <property type="project" value="TreeGrafter"/>
</dbReference>
<dbReference type="PANTHER" id="PTHR13281:SF0">
    <property type="entry name" value="TRANSMEMBRANE PROTEIN 70, MITOCHONDRIAL"/>
    <property type="match status" value="1"/>
</dbReference>
<feature type="transmembrane region" description="Helical" evidence="1">
    <location>
        <begin position="115"/>
        <end position="135"/>
    </location>
</feature>
<comment type="caution">
    <text evidence="3">The sequence shown here is derived from an EMBL/GenBank/DDBJ whole genome shotgun (WGS) entry which is preliminary data.</text>
</comment>
<keyword evidence="1" id="KW-0472">Membrane</keyword>
<evidence type="ECO:0000313" key="2">
    <source>
        <dbReference type="EMBL" id="RLN53694.1"/>
    </source>
</evidence>
<gene>
    <name evidence="2" type="ORF">BBJ29_001318</name>
    <name evidence="3" type="ORF">BBP00_00001220</name>
</gene>
<sequence>MLLYRGPRGAVRLATAFSASCRSISSTPQIIKRSVHVSVLQQLPSTFYSRRNAASTENFIGRRWSSNVSAPQTDDDAQKKREEETERILQQVDAVEGEPVYQGPMARAVRIMKGVSVTSCILTSIGMPVLCVVSEQDASMIGKWAMCSTVMLFGLGTTSLFHYLFKPYVIRMWIANSEAEDGAPVSAATGASVTDDSMVTVETMSLFARPQKHSFLLSEVSPPKQHPMVSFQARDRQYFIHPEEFKDAALLKKFMPGWKK</sequence>
<evidence type="ECO:0000256" key="1">
    <source>
        <dbReference type="SAM" id="Phobius"/>
    </source>
</evidence>
<dbReference type="EMBL" id="MBDO02000016">
    <property type="protein sequence ID" value="RLN68091.1"/>
    <property type="molecule type" value="Genomic_DNA"/>
</dbReference>
<evidence type="ECO:0000313" key="3">
    <source>
        <dbReference type="EMBL" id="RLN68091.1"/>
    </source>
</evidence>
<reference evidence="4 5" key="1">
    <citation type="submission" date="2018-07" db="EMBL/GenBank/DDBJ databases">
        <title>Genome sequencing of oomycete isolates from Chile give support for New Zealand origin for Phytophthora kernoviae and make available the first Nothophytophthora sp. genome.</title>
        <authorList>
            <person name="Studholme D.J."/>
            <person name="Sanfuentes E."/>
            <person name="Panda P."/>
            <person name="Hill R."/>
            <person name="Sambles C."/>
            <person name="Grant M."/>
            <person name="Williams N.M."/>
            <person name="Mcdougal R.L."/>
        </authorList>
    </citation>
    <scope>NUCLEOTIDE SEQUENCE [LARGE SCALE GENOMIC DNA]</scope>
    <source>
        <strain evidence="3">Chile6</strain>
        <strain evidence="2">Chile7</strain>
    </source>
</reference>
<dbReference type="Proteomes" id="UP000284657">
    <property type="component" value="Unassembled WGS sequence"/>
</dbReference>
<dbReference type="Proteomes" id="UP000277300">
    <property type="component" value="Unassembled WGS sequence"/>
</dbReference>
<evidence type="ECO:0000313" key="5">
    <source>
        <dbReference type="Proteomes" id="UP000284657"/>
    </source>
</evidence>
<evidence type="ECO:0008006" key="6">
    <source>
        <dbReference type="Google" id="ProtNLM"/>
    </source>
</evidence>